<evidence type="ECO:0000313" key="2">
    <source>
        <dbReference type="Proteomes" id="UP001162060"/>
    </source>
</evidence>
<organism evidence="1 2">
    <name type="scientific">Peronospora matthiolae</name>
    <dbReference type="NCBI Taxonomy" id="2874970"/>
    <lineage>
        <taxon>Eukaryota</taxon>
        <taxon>Sar</taxon>
        <taxon>Stramenopiles</taxon>
        <taxon>Oomycota</taxon>
        <taxon>Peronosporomycetes</taxon>
        <taxon>Peronosporales</taxon>
        <taxon>Peronosporaceae</taxon>
        <taxon>Peronospora</taxon>
    </lineage>
</organism>
<evidence type="ECO:0000313" key="1">
    <source>
        <dbReference type="EMBL" id="CAK7918066.1"/>
    </source>
</evidence>
<gene>
    <name evidence="1" type="ORF">PM001_LOCUS5718</name>
</gene>
<proteinExistence type="predicted"/>
<dbReference type="Proteomes" id="UP001162060">
    <property type="component" value="Unassembled WGS sequence"/>
</dbReference>
<protein>
    <submittedName>
        <fullName evidence="1">Uncharacterized protein</fullName>
    </submittedName>
</protein>
<dbReference type="AlphaFoldDB" id="A0AAV1TH30"/>
<name>A0AAV1TH30_9STRA</name>
<dbReference type="EMBL" id="CAKLBY020000047">
    <property type="protein sequence ID" value="CAK7918066.1"/>
    <property type="molecule type" value="Genomic_DNA"/>
</dbReference>
<accession>A0AAV1TH30</accession>
<sequence length="118" mass="13028">MWCTSELNSLSKTTTTGSRSVLRDDSNDLMSAPVEAEAPVDYSDTYLAIAVQVFVVAFRGAAPTTFHVISIGHGGLPAFHAAQIFKRYKKRDDEPPNENSDHAWFSRCFGAFSKRRVG</sequence>
<reference evidence="1" key="1">
    <citation type="submission" date="2024-01" db="EMBL/GenBank/DDBJ databases">
        <authorList>
            <person name="Webb A."/>
        </authorList>
    </citation>
    <scope>NUCLEOTIDE SEQUENCE</scope>
    <source>
        <strain evidence="1">Pm1</strain>
    </source>
</reference>
<comment type="caution">
    <text evidence="1">The sequence shown here is derived from an EMBL/GenBank/DDBJ whole genome shotgun (WGS) entry which is preliminary data.</text>
</comment>